<evidence type="ECO:0000313" key="3">
    <source>
        <dbReference type="Proteomes" id="UP000031802"/>
    </source>
</evidence>
<proteinExistence type="predicted"/>
<name>A0A0B8T380_9SPHI</name>
<keyword evidence="3" id="KW-1185">Reference proteome</keyword>
<sequence length="49" mass="5605">MKRIYFSHYAVRTTKKMLAAFQAANIFLFADWSLSIYFGDINLIAVGIS</sequence>
<feature type="transmembrane region" description="Helical" evidence="1">
    <location>
        <begin position="20"/>
        <end position="39"/>
    </location>
</feature>
<keyword evidence="1" id="KW-0472">Membrane</keyword>
<gene>
    <name evidence="2" type="ORF">DI53_0072</name>
</gene>
<organism evidence="2 3">
    <name type="scientific">Sphingobacterium deserti</name>
    <dbReference type="NCBI Taxonomy" id="1229276"/>
    <lineage>
        <taxon>Bacteria</taxon>
        <taxon>Pseudomonadati</taxon>
        <taxon>Bacteroidota</taxon>
        <taxon>Sphingobacteriia</taxon>
        <taxon>Sphingobacteriales</taxon>
        <taxon>Sphingobacteriaceae</taxon>
        <taxon>Sphingobacterium</taxon>
    </lineage>
</organism>
<keyword evidence="1" id="KW-0812">Transmembrane</keyword>
<keyword evidence="1" id="KW-1133">Transmembrane helix</keyword>
<evidence type="ECO:0000313" key="2">
    <source>
        <dbReference type="EMBL" id="KGE15957.1"/>
    </source>
</evidence>
<comment type="caution">
    <text evidence="2">The sequence shown here is derived from an EMBL/GenBank/DDBJ whole genome shotgun (WGS) entry which is preliminary data.</text>
</comment>
<dbReference type="Proteomes" id="UP000031802">
    <property type="component" value="Unassembled WGS sequence"/>
</dbReference>
<dbReference type="AlphaFoldDB" id="A0A0B8T380"/>
<reference evidence="3" key="1">
    <citation type="submission" date="2014-04" db="EMBL/GenBank/DDBJ databases">
        <title>Whole-Genome optical mapping and complete genome sequence of Sphingobacterium deserti sp. nov., a new spaces isolated from desert in the west of China.</title>
        <authorList>
            <person name="Teng C."/>
            <person name="Zhou Z."/>
            <person name="Li X."/>
            <person name="Chen M."/>
            <person name="Lin M."/>
            <person name="Wang L."/>
            <person name="Su S."/>
            <person name="Zhang C."/>
            <person name="Zhang W."/>
        </authorList>
    </citation>
    <scope>NUCLEOTIDE SEQUENCE [LARGE SCALE GENOMIC DNA]</scope>
    <source>
        <strain evidence="3">ACCC05744</strain>
    </source>
</reference>
<protein>
    <submittedName>
        <fullName evidence="2">Uncharacterized protein</fullName>
    </submittedName>
</protein>
<dbReference type="EMBL" id="JJMU01000002">
    <property type="protein sequence ID" value="KGE15957.1"/>
    <property type="molecule type" value="Genomic_DNA"/>
</dbReference>
<accession>A0A0B8T380</accession>
<evidence type="ECO:0000256" key="1">
    <source>
        <dbReference type="SAM" id="Phobius"/>
    </source>
</evidence>
<reference evidence="2 3" key="2">
    <citation type="journal article" date="2015" name="PLoS ONE">
        <title>Whole-Genome Optical Mapping and Finished Genome Sequence of Sphingobacterium deserti sp. nov., a New Species Isolated from the Western Desert of China.</title>
        <authorList>
            <person name="Teng C."/>
            <person name="Zhou Z."/>
            <person name="Molnar I."/>
            <person name="Li X."/>
            <person name="Tang R."/>
            <person name="Chen M."/>
            <person name="Wang L."/>
            <person name="Su S."/>
            <person name="Zhang W."/>
            <person name="Lin M."/>
        </authorList>
    </citation>
    <scope>NUCLEOTIDE SEQUENCE [LARGE SCALE GENOMIC DNA]</scope>
    <source>
        <strain evidence="3">ACCC05744</strain>
    </source>
</reference>